<name>A0A1H5LWJ5_RHOJO</name>
<comment type="function">
    <text evidence="1">Involved in the transposition of the insertion sequence.</text>
</comment>
<dbReference type="Proteomes" id="UP000183407">
    <property type="component" value="Unassembled WGS sequence"/>
</dbReference>
<dbReference type="PANTHER" id="PTHR46889:SF5">
    <property type="entry name" value="INTEGRASE PROTEIN"/>
    <property type="match status" value="1"/>
</dbReference>
<accession>A0A1H5LWJ5</accession>
<dbReference type="Pfam" id="PF13276">
    <property type="entry name" value="HTH_21"/>
    <property type="match status" value="1"/>
</dbReference>
<evidence type="ECO:0000256" key="1">
    <source>
        <dbReference type="ARBA" id="ARBA00002286"/>
    </source>
</evidence>
<dbReference type="Pfam" id="PF13333">
    <property type="entry name" value="rve_2"/>
    <property type="match status" value="1"/>
</dbReference>
<proteinExistence type="predicted"/>
<dbReference type="Pfam" id="PF00665">
    <property type="entry name" value="rve"/>
    <property type="match status" value="1"/>
</dbReference>
<evidence type="ECO:0000313" key="4">
    <source>
        <dbReference type="Proteomes" id="UP000183407"/>
    </source>
</evidence>
<dbReference type="GO" id="GO:0003676">
    <property type="term" value="F:nucleic acid binding"/>
    <property type="evidence" value="ECO:0007669"/>
    <property type="project" value="InterPro"/>
</dbReference>
<organism evidence="3 4">
    <name type="scientific">Rhodococcus jostii</name>
    <dbReference type="NCBI Taxonomy" id="132919"/>
    <lineage>
        <taxon>Bacteria</taxon>
        <taxon>Bacillati</taxon>
        <taxon>Actinomycetota</taxon>
        <taxon>Actinomycetes</taxon>
        <taxon>Mycobacteriales</taxon>
        <taxon>Nocardiaceae</taxon>
        <taxon>Rhodococcus</taxon>
    </lineage>
</organism>
<evidence type="ECO:0000313" key="3">
    <source>
        <dbReference type="EMBL" id="SEE80771.1"/>
    </source>
</evidence>
<dbReference type="InterPro" id="IPR025948">
    <property type="entry name" value="HTH-like_dom"/>
</dbReference>
<dbReference type="InterPro" id="IPR036397">
    <property type="entry name" value="RNaseH_sf"/>
</dbReference>
<dbReference type="InterPro" id="IPR001584">
    <property type="entry name" value="Integrase_cat-core"/>
</dbReference>
<dbReference type="PANTHER" id="PTHR46889">
    <property type="entry name" value="TRANSPOSASE INSF FOR INSERTION SEQUENCE IS3B-RELATED"/>
    <property type="match status" value="1"/>
</dbReference>
<dbReference type="EMBL" id="FNTL01000005">
    <property type="protein sequence ID" value="SEE80771.1"/>
    <property type="molecule type" value="Genomic_DNA"/>
</dbReference>
<dbReference type="GO" id="GO:0015074">
    <property type="term" value="P:DNA integration"/>
    <property type="evidence" value="ECO:0007669"/>
    <property type="project" value="InterPro"/>
</dbReference>
<dbReference type="Gene3D" id="3.30.420.10">
    <property type="entry name" value="Ribonuclease H-like superfamily/Ribonuclease H"/>
    <property type="match status" value="1"/>
</dbReference>
<reference evidence="4" key="1">
    <citation type="submission" date="2016-10" db="EMBL/GenBank/DDBJ databases">
        <authorList>
            <person name="Varghese N."/>
        </authorList>
    </citation>
    <scope>NUCLEOTIDE SEQUENCE [LARGE SCALE GENOMIC DNA]</scope>
    <source>
        <strain evidence="4">DSM 44719</strain>
    </source>
</reference>
<dbReference type="PROSITE" id="PS50994">
    <property type="entry name" value="INTEGRASE"/>
    <property type="match status" value="1"/>
</dbReference>
<sequence>MECADTEITRMTRLLGVSTSGYYEHHKRSTATELTHRRQRRADLAVKIVDFHRASDGVYGAPRITADLRAAGEVVTEKTVAKVMAEIGLSGISPRTFHMATTVVDPNASFPPDLVQRKFDQGRIDVVWTSDITYLTCGEGDMYLCAFKDEHSKKALGWGVDDHMRTELVTDALEQAVAARGGKCEGTIVHSDRGVQYTANAMESTCTRHGLRRSMGRTGVCWDNAGAESLWSTFKHEHYYRHTFATKAELVAAIDKWMASYNSYRRHSSIGMLSPDNYERSLTVSGSDQAA</sequence>
<dbReference type="AlphaFoldDB" id="A0A1H5LWJ5"/>
<protein>
    <submittedName>
        <fullName evidence="3">Transposase InsO and inactivated derivatives</fullName>
    </submittedName>
</protein>
<dbReference type="NCBIfam" id="NF033516">
    <property type="entry name" value="transpos_IS3"/>
    <property type="match status" value="1"/>
</dbReference>
<evidence type="ECO:0000259" key="2">
    <source>
        <dbReference type="PROSITE" id="PS50994"/>
    </source>
</evidence>
<dbReference type="InterPro" id="IPR048020">
    <property type="entry name" value="Transpos_IS3"/>
</dbReference>
<dbReference type="SUPFAM" id="SSF53098">
    <property type="entry name" value="Ribonuclease H-like"/>
    <property type="match status" value="1"/>
</dbReference>
<dbReference type="InterPro" id="IPR012337">
    <property type="entry name" value="RNaseH-like_sf"/>
</dbReference>
<feature type="domain" description="Integrase catalytic" evidence="2">
    <location>
        <begin position="107"/>
        <end position="282"/>
    </location>
</feature>
<gene>
    <name evidence="3" type="ORF">SAMN04490220_8429</name>
</gene>
<dbReference type="InterPro" id="IPR050900">
    <property type="entry name" value="Transposase_IS3/IS150/IS904"/>
</dbReference>